<dbReference type="Pfam" id="PF00333">
    <property type="entry name" value="Ribosomal_S5"/>
    <property type="match status" value="1"/>
</dbReference>
<evidence type="ECO:0000256" key="10">
    <source>
        <dbReference type="SAM" id="MobiDB-lite"/>
    </source>
</evidence>
<feature type="domain" description="S5 DRBM" evidence="11">
    <location>
        <begin position="115"/>
        <end position="178"/>
    </location>
</feature>
<evidence type="ECO:0000256" key="3">
    <source>
        <dbReference type="ARBA" id="ARBA00022980"/>
    </source>
</evidence>
<keyword evidence="5 8" id="KW-0687">Ribonucleoprotein</keyword>
<reference evidence="12 13" key="1">
    <citation type="journal article" date="2018" name="Mol. Biol. Evol.">
        <title>Broad Genomic Sampling Reveals a Smut Pathogenic Ancestry of the Fungal Clade Ustilaginomycotina.</title>
        <authorList>
            <person name="Kijpornyongpan T."/>
            <person name="Mondo S.J."/>
            <person name="Barry K."/>
            <person name="Sandor L."/>
            <person name="Lee J."/>
            <person name="Lipzen A."/>
            <person name="Pangilinan J."/>
            <person name="LaButti K."/>
            <person name="Hainaut M."/>
            <person name="Henrissat B."/>
            <person name="Grigoriev I.V."/>
            <person name="Spatafora J.W."/>
            <person name="Aime M.C."/>
        </authorList>
    </citation>
    <scope>NUCLEOTIDE SEQUENCE [LARGE SCALE GENOMIC DNA]</scope>
    <source>
        <strain evidence="12 13">MCA 5214</strain>
    </source>
</reference>
<organism evidence="12 13">
    <name type="scientific">Jaminaea rosea</name>
    <dbReference type="NCBI Taxonomy" id="1569628"/>
    <lineage>
        <taxon>Eukaryota</taxon>
        <taxon>Fungi</taxon>
        <taxon>Dikarya</taxon>
        <taxon>Basidiomycota</taxon>
        <taxon>Ustilaginomycotina</taxon>
        <taxon>Exobasidiomycetes</taxon>
        <taxon>Microstromatales</taxon>
        <taxon>Microstromatales incertae sedis</taxon>
        <taxon>Jaminaea</taxon>
    </lineage>
</organism>
<dbReference type="Proteomes" id="UP000245884">
    <property type="component" value="Unassembled WGS sequence"/>
</dbReference>
<dbReference type="Gene3D" id="3.30.230.10">
    <property type="match status" value="1"/>
</dbReference>
<evidence type="ECO:0000256" key="9">
    <source>
        <dbReference type="RuleBase" id="RU003823"/>
    </source>
</evidence>
<proteinExistence type="inferred from homology"/>
<dbReference type="AlphaFoldDB" id="A0A316UVI1"/>
<dbReference type="FunFam" id="3.30.230.10:FF:000002">
    <property type="entry name" value="30S ribosomal protein S5"/>
    <property type="match status" value="1"/>
</dbReference>
<evidence type="ECO:0000256" key="7">
    <source>
        <dbReference type="ARBA" id="ARBA00041606"/>
    </source>
</evidence>
<evidence type="ECO:0000256" key="1">
    <source>
        <dbReference type="ARBA" id="ARBA00004173"/>
    </source>
</evidence>
<dbReference type="SUPFAM" id="SSF54211">
    <property type="entry name" value="Ribosomal protein S5 domain 2-like"/>
    <property type="match status" value="1"/>
</dbReference>
<gene>
    <name evidence="12" type="ORF">BDZ90DRAFT_205603</name>
</gene>
<sequence>PTRFDDLSLSSFPRFLDSPHPILDAVDYSQVPLSRRNPYGSSVSIYNDTKHFKPRPPSAATLALESGEGAPEDLEAGGDGKKRSGGRGGGQSTKPAEAATIAGLTPLTEGDVMGLHRQVLQTRRVVRQSGKGKIQSMAALIVVGDGRGMVGFGQGKAANAATAVKKAFRDAVGAMDFVERFEGRTIQRSVVGEWGATKVHLRPRPPGFGLRCPPSVHVLASSCGISDLSASITGSTNPLNVCRAVASALCGGANPVGLGDGLGGSARRSDLGQGAKTIRDLEVERGRRLREVRV</sequence>
<feature type="non-terminal residue" evidence="12">
    <location>
        <position position="1"/>
    </location>
</feature>
<dbReference type="GO" id="GO:0003723">
    <property type="term" value="F:RNA binding"/>
    <property type="evidence" value="ECO:0007669"/>
    <property type="project" value="InterPro"/>
</dbReference>
<dbReference type="Gene3D" id="3.30.160.20">
    <property type="match status" value="1"/>
</dbReference>
<dbReference type="EMBL" id="KZ819663">
    <property type="protein sequence ID" value="PWN29279.1"/>
    <property type="molecule type" value="Genomic_DNA"/>
</dbReference>
<evidence type="ECO:0000256" key="5">
    <source>
        <dbReference type="ARBA" id="ARBA00023274"/>
    </source>
</evidence>
<dbReference type="PANTHER" id="PTHR48277">
    <property type="entry name" value="MITOCHONDRIAL RIBOSOMAL PROTEIN S5"/>
    <property type="match status" value="1"/>
</dbReference>
<keyword evidence="4" id="KW-0496">Mitochondrion</keyword>
<evidence type="ECO:0000259" key="11">
    <source>
        <dbReference type="PROSITE" id="PS50881"/>
    </source>
</evidence>
<dbReference type="SUPFAM" id="SSF54768">
    <property type="entry name" value="dsRNA-binding domain-like"/>
    <property type="match status" value="1"/>
</dbReference>
<feature type="region of interest" description="Disordered" evidence="10">
    <location>
        <begin position="33"/>
        <end position="97"/>
    </location>
</feature>
<dbReference type="Pfam" id="PF03719">
    <property type="entry name" value="Ribosomal_S5_C"/>
    <property type="match status" value="1"/>
</dbReference>
<dbReference type="RefSeq" id="XP_025363891.1">
    <property type="nucleotide sequence ID" value="XM_025503944.1"/>
</dbReference>
<evidence type="ECO:0000256" key="4">
    <source>
        <dbReference type="ARBA" id="ARBA00023128"/>
    </source>
</evidence>
<dbReference type="FunFam" id="3.30.160.20:FF:000022">
    <property type="entry name" value="28S ribosomal protein S5, mitochondrial"/>
    <property type="match status" value="1"/>
</dbReference>
<dbReference type="GO" id="GO:0005763">
    <property type="term" value="C:mitochondrial small ribosomal subunit"/>
    <property type="evidence" value="ECO:0007669"/>
    <property type="project" value="UniProtKB-ARBA"/>
</dbReference>
<evidence type="ECO:0000313" key="12">
    <source>
        <dbReference type="EMBL" id="PWN29279.1"/>
    </source>
</evidence>
<keyword evidence="3 8" id="KW-0689">Ribosomal protein</keyword>
<comment type="similarity">
    <text evidence="2 9">Belongs to the universal ribosomal protein uS5 family.</text>
</comment>
<dbReference type="PANTHER" id="PTHR48277:SF1">
    <property type="entry name" value="MITOCHONDRIAL RIBOSOMAL PROTEIN S5"/>
    <property type="match status" value="1"/>
</dbReference>
<name>A0A316UVI1_9BASI</name>
<dbReference type="GO" id="GO:0006412">
    <property type="term" value="P:translation"/>
    <property type="evidence" value="ECO:0007669"/>
    <property type="project" value="InterPro"/>
</dbReference>
<dbReference type="GO" id="GO:0005743">
    <property type="term" value="C:mitochondrial inner membrane"/>
    <property type="evidence" value="ECO:0007669"/>
    <property type="project" value="UniProtKB-ARBA"/>
</dbReference>
<evidence type="ECO:0000313" key="13">
    <source>
        <dbReference type="Proteomes" id="UP000245884"/>
    </source>
</evidence>
<dbReference type="InterPro" id="IPR000851">
    <property type="entry name" value="Ribosomal_uS5"/>
</dbReference>
<dbReference type="InterPro" id="IPR005324">
    <property type="entry name" value="Ribosomal_uS5_C"/>
</dbReference>
<evidence type="ECO:0000256" key="8">
    <source>
        <dbReference type="PROSITE-ProRule" id="PRU00268"/>
    </source>
</evidence>
<dbReference type="GeneID" id="37025767"/>
<accession>A0A316UVI1</accession>
<dbReference type="InterPro" id="IPR020568">
    <property type="entry name" value="Ribosomal_Su5_D2-typ_SF"/>
</dbReference>
<feature type="non-terminal residue" evidence="12">
    <location>
        <position position="294"/>
    </location>
</feature>
<evidence type="ECO:0000256" key="6">
    <source>
        <dbReference type="ARBA" id="ARBA00039335"/>
    </source>
</evidence>
<dbReference type="OrthoDB" id="309483at2759"/>
<protein>
    <recommendedName>
        <fullName evidence="6">Small ribosomal subunit protein uS5m</fullName>
    </recommendedName>
    <alternativeName>
        <fullName evidence="7">28S ribosomal protein S5, mitochondrial</fullName>
    </alternativeName>
</protein>
<dbReference type="InterPro" id="IPR013810">
    <property type="entry name" value="Ribosomal_uS5_N"/>
</dbReference>
<evidence type="ECO:0000256" key="2">
    <source>
        <dbReference type="ARBA" id="ARBA00008945"/>
    </source>
</evidence>
<keyword evidence="13" id="KW-1185">Reference proteome</keyword>
<dbReference type="STRING" id="1569628.A0A316UVI1"/>
<comment type="subcellular location">
    <subcellularLocation>
        <location evidence="1">Mitochondrion</location>
    </subcellularLocation>
</comment>
<dbReference type="InterPro" id="IPR014721">
    <property type="entry name" value="Ribsml_uS5_D2-typ_fold_subgr"/>
</dbReference>
<dbReference type="PROSITE" id="PS50881">
    <property type="entry name" value="S5_DSRBD"/>
    <property type="match status" value="1"/>
</dbReference>
<dbReference type="GO" id="GO:0003735">
    <property type="term" value="F:structural constituent of ribosome"/>
    <property type="evidence" value="ECO:0007669"/>
    <property type="project" value="UniProtKB-UniRule"/>
</dbReference>